<gene>
    <name evidence="1" type="ORF">HNAJ_LOCUS4945</name>
</gene>
<proteinExistence type="predicted"/>
<dbReference type="EMBL" id="UZAE01003855">
    <property type="protein sequence ID" value="VDO00805.1"/>
    <property type="molecule type" value="Genomic_DNA"/>
</dbReference>
<protein>
    <submittedName>
        <fullName evidence="3">REJ domain-containing protein</fullName>
    </submittedName>
</protein>
<name>A0A0R3TD08_RODNA</name>
<sequence length="694" mass="77828">MAILDSYVGEKIAATKVTEVKVVVNAKQSTPPPTIAMQPPRITGISVFEVGVEYITGCGEHYNVFANDTALTFIFKMFGTLSKERYRFTQYSDPNEFYQEEVQGGDYQFQAKLPRGLYVLSVITSGLDGESNEVFRILEIEDSMDQAIICQSFDQKRNVSLANILSFSPPSLKEVGFRIFSESGRFHFVKWMKQDVCFSPEIIPHPEIPSIVTANVNSFIVKVISIEDGKSFEVPTANTSVCLPKAELNTNFLYNLVIYGSNKRYIHRDRHIILVGNEPTMNVVIKLVKPLSSVGRSVISSPEETVLTSTCNQVIFPRNTVTQWKLTISYPNSTFWKLSDKEMQKYTGGRTRSTLVISPQLLLQLPRETYLIVCLIIQENVSKITKICEQYTVNMPEKCDSCILNAPNMIDDFQTVCVNCNCTSSLGDTFEFYTMTNLGTQSIAFGDSPSFCSYLPASDDAVTPCIRSLPGSMVIVRKCFHQIKFIPKTMDDIESQLDALLSDKNSLLEEAILSKNPNLISATVQVVSTQVNNFMDSVHNQLGQSDVDAKRNKVGVVTGKLVEAIEGISLAQNESLLPLTSALEALANTSKDMPYYTVNRLGTMLQKLPPTLKQILPLSSREDMFLISQRLMQFQLLLLQGMSLQYKDPLPSLMKRDLKTLDYDTDIDSERKFHLPIASRDPILISSSSERFLY</sequence>
<dbReference type="STRING" id="102285.A0A0R3TD08"/>
<keyword evidence="2" id="KW-1185">Reference proteome</keyword>
<organism evidence="3">
    <name type="scientific">Rodentolepis nana</name>
    <name type="common">Dwarf tapeworm</name>
    <name type="synonym">Hymenolepis nana</name>
    <dbReference type="NCBI Taxonomy" id="102285"/>
    <lineage>
        <taxon>Eukaryota</taxon>
        <taxon>Metazoa</taxon>
        <taxon>Spiralia</taxon>
        <taxon>Lophotrochozoa</taxon>
        <taxon>Platyhelminthes</taxon>
        <taxon>Cestoda</taxon>
        <taxon>Eucestoda</taxon>
        <taxon>Cyclophyllidea</taxon>
        <taxon>Hymenolepididae</taxon>
        <taxon>Rodentolepis</taxon>
    </lineage>
</organism>
<evidence type="ECO:0000313" key="2">
    <source>
        <dbReference type="Proteomes" id="UP000278807"/>
    </source>
</evidence>
<accession>A0A0R3TD08</accession>
<dbReference type="Proteomes" id="UP000278807">
    <property type="component" value="Unassembled WGS sequence"/>
</dbReference>
<evidence type="ECO:0000313" key="1">
    <source>
        <dbReference type="EMBL" id="VDO00805.1"/>
    </source>
</evidence>
<reference evidence="3" key="1">
    <citation type="submission" date="2017-02" db="UniProtKB">
        <authorList>
            <consortium name="WormBaseParasite"/>
        </authorList>
    </citation>
    <scope>IDENTIFICATION</scope>
</reference>
<dbReference type="OrthoDB" id="6317021at2759"/>
<dbReference type="WBParaSite" id="HNAJ_0000494701-mRNA-1">
    <property type="protein sequence ID" value="HNAJ_0000494701-mRNA-1"/>
    <property type="gene ID" value="HNAJ_0000494701"/>
</dbReference>
<reference evidence="1 2" key="2">
    <citation type="submission" date="2018-11" db="EMBL/GenBank/DDBJ databases">
        <authorList>
            <consortium name="Pathogen Informatics"/>
        </authorList>
    </citation>
    <scope>NUCLEOTIDE SEQUENCE [LARGE SCALE GENOMIC DNA]</scope>
</reference>
<dbReference type="AlphaFoldDB" id="A0A0R3TD08"/>
<evidence type="ECO:0000313" key="3">
    <source>
        <dbReference type="WBParaSite" id="HNAJ_0000494701-mRNA-1"/>
    </source>
</evidence>